<evidence type="ECO:0000256" key="1">
    <source>
        <dbReference type="ARBA" id="ARBA00004611"/>
    </source>
</evidence>
<dbReference type="Pfam" id="PF23735">
    <property type="entry name" value="KIF9"/>
    <property type="match status" value="1"/>
</dbReference>
<dbReference type="InterPro" id="IPR001752">
    <property type="entry name" value="Kinesin_motor_dom"/>
</dbReference>
<dbReference type="Pfam" id="PF00225">
    <property type="entry name" value="Kinesin"/>
    <property type="match status" value="1"/>
</dbReference>
<dbReference type="InterPro" id="IPR027417">
    <property type="entry name" value="P-loop_NTPase"/>
</dbReference>
<dbReference type="GO" id="GO:0008017">
    <property type="term" value="F:microtubule binding"/>
    <property type="evidence" value="ECO:0007669"/>
    <property type="project" value="InterPro"/>
</dbReference>
<protein>
    <recommendedName>
        <fullName evidence="16">Kinesin-like protein</fullName>
    </recommendedName>
</protein>
<evidence type="ECO:0000256" key="10">
    <source>
        <dbReference type="ARBA" id="ARBA00023175"/>
    </source>
</evidence>
<feature type="non-terminal residue" evidence="19">
    <location>
        <position position="799"/>
    </location>
</feature>
<dbReference type="GO" id="GO:0005524">
    <property type="term" value="F:ATP binding"/>
    <property type="evidence" value="ECO:0007669"/>
    <property type="project" value="UniProtKB-UniRule"/>
</dbReference>
<comment type="similarity">
    <text evidence="15 16">Belongs to the TRAFAC class myosin-kinesin ATPase superfamily. Kinesin family.</text>
</comment>
<evidence type="ECO:0000259" key="18">
    <source>
        <dbReference type="PROSITE" id="PS50067"/>
    </source>
</evidence>
<dbReference type="AlphaFoldDB" id="A0A7K7B9A0"/>
<dbReference type="InterPro" id="IPR019821">
    <property type="entry name" value="Kinesin_motor_CS"/>
</dbReference>
<feature type="domain" description="Kinesin motor" evidence="18">
    <location>
        <begin position="7"/>
        <end position="345"/>
    </location>
</feature>
<dbReference type="InterPro" id="IPR056524">
    <property type="entry name" value="KIF6/9_C"/>
</dbReference>
<dbReference type="SUPFAM" id="SSF52540">
    <property type="entry name" value="P-loop containing nucleoside triphosphate hydrolases"/>
    <property type="match status" value="1"/>
</dbReference>
<comment type="subcellular location">
    <subcellularLocation>
        <location evidence="1">Cytoplasm</location>
        <location evidence="1">Cytoskeleton</location>
        <location evidence="1">Flagellum axoneme</location>
    </subcellularLocation>
</comment>
<feature type="binding site" evidence="15">
    <location>
        <begin position="94"/>
        <end position="101"/>
    </location>
    <ligand>
        <name>ATP</name>
        <dbReference type="ChEBI" id="CHEBI:30616"/>
    </ligand>
</feature>
<evidence type="ECO:0000256" key="4">
    <source>
        <dbReference type="ARBA" id="ARBA00022701"/>
    </source>
</evidence>
<proteinExistence type="inferred from homology"/>
<dbReference type="PANTHER" id="PTHR47968:SF62">
    <property type="entry name" value="KINESIN FAMILY MEMBER 5A"/>
    <property type="match status" value="1"/>
</dbReference>
<keyword evidence="20" id="KW-1185">Reference proteome</keyword>
<comment type="function">
    <text evidence="13">Essential for normal male fertility and for progressive motility of spermatozoa.</text>
</comment>
<keyword evidence="2" id="KW-0963">Cytoplasm</keyword>
<name>A0A7K7B9A0_9AVES</name>
<evidence type="ECO:0000256" key="12">
    <source>
        <dbReference type="ARBA" id="ARBA00023273"/>
    </source>
</evidence>
<organism evidence="19 20">
    <name type="scientific">Nothoprocta ornata</name>
    <dbReference type="NCBI Taxonomy" id="83376"/>
    <lineage>
        <taxon>Eukaryota</taxon>
        <taxon>Metazoa</taxon>
        <taxon>Chordata</taxon>
        <taxon>Craniata</taxon>
        <taxon>Vertebrata</taxon>
        <taxon>Euteleostomi</taxon>
        <taxon>Archelosauria</taxon>
        <taxon>Archosauria</taxon>
        <taxon>Dinosauria</taxon>
        <taxon>Saurischia</taxon>
        <taxon>Theropoda</taxon>
        <taxon>Coelurosauria</taxon>
        <taxon>Aves</taxon>
        <taxon>Palaeognathae</taxon>
        <taxon>Tinamiformes</taxon>
        <taxon>Tinamidae</taxon>
        <taxon>Nothoprocta</taxon>
    </lineage>
</organism>
<keyword evidence="5 15" id="KW-0547">Nucleotide-binding</keyword>
<evidence type="ECO:0000256" key="7">
    <source>
        <dbReference type="ARBA" id="ARBA00022846"/>
    </source>
</evidence>
<keyword evidence="8 17" id="KW-0175">Coiled coil</keyword>
<evidence type="ECO:0000256" key="17">
    <source>
        <dbReference type="SAM" id="Coils"/>
    </source>
</evidence>
<dbReference type="SMART" id="SM00129">
    <property type="entry name" value="KISc"/>
    <property type="match status" value="1"/>
</dbReference>
<dbReference type="PANTHER" id="PTHR47968">
    <property type="entry name" value="CENTROMERE PROTEIN E"/>
    <property type="match status" value="1"/>
</dbReference>
<evidence type="ECO:0000256" key="6">
    <source>
        <dbReference type="ARBA" id="ARBA00022840"/>
    </source>
</evidence>
<comment type="subunit">
    <text evidence="14">Interacts with HYDIN.</text>
</comment>
<accession>A0A7K7B9A0</accession>
<dbReference type="Gene3D" id="3.40.850.10">
    <property type="entry name" value="Kinesin motor domain"/>
    <property type="match status" value="1"/>
</dbReference>
<evidence type="ECO:0000256" key="5">
    <source>
        <dbReference type="ARBA" id="ARBA00022741"/>
    </source>
</evidence>
<evidence type="ECO:0000256" key="3">
    <source>
        <dbReference type="ARBA" id="ARBA00022553"/>
    </source>
</evidence>
<keyword evidence="12" id="KW-0966">Cell projection</keyword>
<dbReference type="GO" id="GO:0007018">
    <property type="term" value="P:microtubule-based movement"/>
    <property type="evidence" value="ECO:0007669"/>
    <property type="project" value="InterPro"/>
</dbReference>
<evidence type="ECO:0000256" key="16">
    <source>
        <dbReference type="RuleBase" id="RU000394"/>
    </source>
</evidence>
<evidence type="ECO:0000256" key="14">
    <source>
        <dbReference type="ARBA" id="ARBA00063408"/>
    </source>
</evidence>
<sequence>MDTVEKRVHAFVRIRPTADFAQDMIKFGQDNKSIDIYIKKDVKKGVVNNRQTEWSFRLDGVLHNASQDLAYETIAEKLVSEALNGYNGTIMCYGQTGAGKTYTMTGTTADYRHRGIIPRAIQQVLKAAAHCVDRFVTVRVSYLEIYNETLCDLLATVTSSGTSDVPLAVVDCPEGVYVKGLSIHTVNHEEDALNLLFEARRNKYCSLVIAEHALNKHSSRSHCIFTIYIECNFRVLSDVKCINSKINLIDLAGSERLSKTGSEGQVLKEATYINKSLSFLEQIVIALSDPRRDHIPFRQSKLTHVLKDSLGGNCNTVLVANICGEAVHVDETLSSLRFATRMKWITTEPVVNETSDMRWTVKTLEKEISFLKRELAMHDSLVNRSLVTYDPLTEIQIADIKSQVLKYLEGSIDEIDIVNIRQVQEVFRQFKQLLSQQEQEVEARLRSKYALIDKNDFAAIAAAQKTAGFLTNKVSTCSVFGFQLLVPVQTDLVPLVHLVRKEGIGTSSSGKEIDALLQSKNQLITSTKDLDMKEGVRNQDAANIDTQSSKLAFLKDSPQLSSPPSKPAAFEQFKKECGSEINRIFKENKSILLARRKRSAAVAQRLNLMKQEMERIKEALGAQQQERWQQGEYVDETGQIIIDEEEFLLIMKLKDLKKEYRSDYAELQDLKAEIQYCQQLVDQCRNKLVSEFEIWYNESFLIPKDVQDTLKPGGNIRPGMIPINRVMCLEEDVQDGFERMQEAALPACPDSLSFYTAKMKAEQKHSYSRTMGALEQMRRKPGLITATMRSKSPAPLRVA</sequence>
<keyword evidence="6 15" id="KW-0067">ATP-binding</keyword>
<comment type="caution">
    <text evidence="19">The sequence shown here is derived from an EMBL/GenBank/DDBJ whole genome shotgun (WGS) entry which is preliminary data.</text>
</comment>
<evidence type="ECO:0000256" key="9">
    <source>
        <dbReference type="ARBA" id="ARBA00023069"/>
    </source>
</evidence>
<keyword evidence="9" id="KW-0969">Cilium</keyword>
<keyword evidence="11" id="KW-0206">Cytoskeleton</keyword>
<dbReference type="FunFam" id="3.40.850.10:FF:000040">
    <property type="entry name" value="Kinesin-like protein"/>
    <property type="match status" value="1"/>
</dbReference>
<dbReference type="InterPro" id="IPR036961">
    <property type="entry name" value="Kinesin_motor_dom_sf"/>
</dbReference>
<reference evidence="19 20" key="1">
    <citation type="submission" date="2019-09" db="EMBL/GenBank/DDBJ databases">
        <title>Bird 10,000 Genomes (B10K) Project - Family phase.</title>
        <authorList>
            <person name="Zhang G."/>
        </authorList>
    </citation>
    <scope>NUCLEOTIDE SEQUENCE [LARGE SCALE GENOMIC DNA]</scope>
    <source>
        <strain evidence="19">B10K-MSB-03</strain>
    </source>
</reference>
<evidence type="ECO:0000256" key="13">
    <source>
        <dbReference type="ARBA" id="ARBA00059553"/>
    </source>
</evidence>
<keyword evidence="7" id="KW-0282">Flagellum</keyword>
<dbReference type="GO" id="GO:0005874">
    <property type="term" value="C:microtubule"/>
    <property type="evidence" value="ECO:0007669"/>
    <property type="project" value="UniProtKB-KW"/>
</dbReference>
<dbReference type="PRINTS" id="PR00380">
    <property type="entry name" value="KINESINHEAVY"/>
</dbReference>
<dbReference type="Proteomes" id="UP000531938">
    <property type="component" value="Unassembled WGS sequence"/>
</dbReference>
<evidence type="ECO:0000256" key="15">
    <source>
        <dbReference type="PROSITE-ProRule" id="PRU00283"/>
    </source>
</evidence>
<feature type="non-terminal residue" evidence="19">
    <location>
        <position position="1"/>
    </location>
</feature>
<evidence type="ECO:0000313" key="19">
    <source>
        <dbReference type="EMBL" id="NWY04570.1"/>
    </source>
</evidence>
<keyword evidence="3" id="KW-0597">Phosphoprotein</keyword>
<dbReference type="InterPro" id="IPR027640">
    <property type="entry name" value="Kinesin-like_fam"/>
</dbReference>
<keyword evidence="10 15" id="KW-0505">Motor protein</keyword>
<evidence type="ECO:0000256" key="8">
    <source>
        <dbReference type="ARBA" id="ARBA00023054"/>
    </source>
</evidence>
<dbReference type="PROSITE" id="PS50067">
    <property type="entry name" value="KINESIN_MOTOR_2"/>
    <property type="match status" value="1"/>
</dbReference>
<evidence type="ECO:0000313" key="20">
    <source>
        <dbReference type="Proteomes" id="UP000531938"/>
    </source>
</evidence>
<keyword evidence="4 16" id="KW-0493">Microtubule</keyword>
<dbReference type="PROSITE" id="PS00411">
    <property type="entry name" value="KINESIN_MOTOR_1"/>
    <property type="match status" value="1"/>
</dbReference>
<evidence type="ECO:0000256" key="11">
    <source>
        <dbReference type="ARBA" id="ARBA00023212"/>
    </source>
</evidence>
<evidence type="ECO:0000256" key="2">
    <source>
        <dbReference type="ARBA" id="ARBA00022490"/>
    </source>
</evidence>
<dbReference type="EMBL" id="VZSH01000198">
    <property type="protein sequence ID" value="NWY04570.1"/>
    <property type="molecule type" value="Genomic_DNA"/>
</dbReference>
<dbReference type="GO" id="GO:0003777">
    <property type="term" value="F:microtubule motor activity"/>
    <property type="evidence" value="ECO:0007669"/>
    <property type="project" value="InterPro"/>
</dbReference>
<feature type="coiled-coil region" evidence="17">
    <location>
        <begin position="650"/>
        <end position="687"/>
    </location>
</feature>
<gene>
    <name evidence="19" type="primary">Kif9</name>
    <name evidence="19" type="ORF">NOTORN_R02837</name>
</gene>